<dbReference type="PROSITE" id="PS50007">
    <property type="entry name" value="PIPLC_X_DOMAIN"/>
    <property type="match status" value="1"/>
</dbReference>
<evidence type="ECO:0000313" key="1">
    <source>
        <dbReference type="EMBL" id="PSK91087.1"/>
    </source>
</evidence>
<dbReference type="SUPFAM" id="SSF89372">
    <property type="entry name" value="Fucose-specific lectin"/>
    <property type="match status" value="1"/>
</dbReference>
<dbReference type="Proteomes" id="UP000240572">
    <property type="component" value="Unassembled WGS sequence"/>
</dbReference>
<dbReference type="InterPro" id="IPR017946">
    <property type="entry name" value="PLC-like_Pdiesterase_TIM-brl"/>
</dbReference>
<proteinExistence type="predicted"/>
<dbReference type="Gene3D" id="2.120.10.70">
    <property type="entry name" value="Fucose-specific lectin"/>
    <property type="match status" value="1"/>
</dbReference>
<evidence type="ECO:0008006" key="3">
    <source>
        <dbReference type="Google" id="ProtNLM"/>
    </source>
</evidence>
<dbReference type="EMBL" id="PYGD01000006">
    <property type="protein sequence ID" value="PSK91087.1"/>
    <property type="molecule type" value="Genomic_DNA"/>
</dbReference>
<sequence>MLLVCLCAGTAWAQQVAFGVAEPLLHGASSDQGVGMVCYKDRCYVTWKEPGAQGLLRMAMAVDTQSVFEAVPLADIKSIAGPAMVAADAGLYLFWLAADSTLQYTLLRPGANWQQAVANSLPGEAKDLRCVSGLSAVVAGDKILLGTRAAYKDRLNLVVCSTAPDGTLSQTSVTAVRGARSLTHPVLCNTGKTVRCWWGRSGQLTSLDYDAGRDSWSKTKGQAAVASNYTPALAAGSDRLLYIWSSKEQRQLQYYLSGDGLLWENQATALPHLEMGRPLSLAATGQQQFLLVYAGADRQLYRSKGRVYRSASWMEDLLMPGREKYTLRDIALPGSHDAGMSVLTAVGGKSTYTINECNTLTQLLSVSAQLDAGIRMFDLRIDLFEDALYTKHAPSDCMEDAVGGGYGEPLDTVLTAVKRFLDRHQQEFVILSFCHFCDRHKSIADQAAAIVAVLGPDKVYHPGATHSLADVPLQDLAGKVLLSFEEQDFPLLGVVRNTMTERSSFFFNYRRAYAATNITDSLFAVEQRFFKGMKGKTAPNDIVRLDWQLTQIGQEAALSCGQFQSENGNLLLDATLLIANTIKKNKSIISLAQRANRYLPAKVLDWVAEGVIDRETKPNILYVDVAGNWITDFCILLNSMPVYKK</sequence>
<name>A0A2P8D1J5_9BACT</name>
<dbReference type="Gene3D" id="3.20.20.190">
    <property type="entry name" value="Phosphatidylinositol (PI) phosphodiesterase"/>
    <property type="match status" value="1"/>
</dbReference>
<dbReference type="AlphaFoldDB" id="A0A2P8D1J5"/>
<dbReference type="SUPFAM" id="SSF51695">
    <property type="entry name" value="PLC-like phosphodiesterases"/>
    <property type="match status" value="1"/>
</dbReference>
<evidence type="ECO:0000313" key="2">
    <source>
        <dbReference type="Proteomes" id="UP000240572"/>
    </source>
</evidence>
<keyword evidence="2" id="KW-1185">Reference proteome</keyword>
<dbReference type="GO" id="GO:0008081">
    <property type="term" value="F:phosphoric diester hydrolase activity"/>
    <property type="evidence" value="ECO:0007669"/>
    <property type="project" value="InterPro"/>
</dbReference>
<dbReference type="PANTHER" id="PTHR13593">
    <property type="match status" value="1"/>
</dbReference>
<protein>
    <recommendedName>
        <fullName evidence="3">Phosphatidylinositol diacylglycerol-lyase</fullName>
    </recommendedName>
</protein>
<comment type="caution">
    <text evidence="1">The sequence shown here is derived from an EMBL/GenBank/DDBJ whole genome shotgun (WGS) entry which is preliminary data.</text>
</comment>
<organism evidence="1 2">
    <name type="scientific">Taibaiella chishuiensis</name>
    <dbReference type="NCBI Taxonomy" id="1434707"/>
    <lineage>
        <taxon>Bacteria</taxon>
        <taxon>Pseudomonadati</taxon>
        <taxon>Bacteroidota</taxon>
        <taxon>Chitinophagia</taxon>
        <taxon>Chitinophagales</taxon>
        <taxon>Chitinophagaceae</taxon>
        <taxon>Taibaiella</taxon>
    </lineage>
</organism>
<accession>A0A2P8D1J5</accession>
<dbReference type="PANTHER" id="PTHR13593:SF113">
    <property type="entry name" value="SI:DKEY-266F7.9"/>
    <property type="match status" value="1"/>
</dbReference>
<reference evidence="1 2" key="1">
    <citation type="submission" date="2018-03" db="EMBL/GenBank/DDBJ databases">
        <title>Genomic Encyclopedia of Type Strains, Phase III (KMG-III): the genomes of soil and plant-associated and newly described type strains.</title>
        <authorList>
            <person name="Whitman W."/>
        </authorList>
    </citation>
    <scope>NUCLEOTIDE SEQUENCE [LARGE SCALE GENOMIC DNA]</scope>
    <source>
        <strain evidence="1 2">CGMCC 1.12700</strain>
    </source>
</reference>
<dbReference type="InterPro" id="IPR051057">
    <property type="entry name" value="PI-PLC_domain"/>
</dbReference>
<gene>
    <name evidence="1" type="ORF">B0I18_10697</name>
</gene>
<dbReference type="GO" id="GO:0006629">
    <property type="term" value="P:lipid metabolic process"/>
    <property type="evidence" value="ECO:0007669"/>
    <property type="project" value="InterPro"/>
</dbReference>